<dbReference type="GeneID" id="25319524"/>
<accession>A0A0F4YMG1</accession>
<evidence type="ECO:0000256" key="1">
    <source>
        <dbReference type="SAM" id="Phobius"/>
    </source>
</evidence>
<dbReference type="PANTHER" id="PTHR37544">
    <property type="entry name" value="SPRAY-RELATED"/>
    <property type="match status" value="1"/>
</dbReference>
<feature type="transmembrane region" description="Helical" evidence="1">
    <location>
        <begin position="238"/>
        <end position="261"/>
    </location>
</feature>
<protein>
    <submittedName>
        <fullName evidence="2">Uncharacterized protein</fullName>
    </submittedName>
</protein>
<dbReference type="PANTHER" id="PTHR37544:SF3">
    <property type="entry name" value="SPRAY"/>
    <property type="match status" value="1"/>
</dbReference>
<proteinExistence type="predicted"/>
<feature type="transmembrane region" description="Helical" evidence="1">
    <location>
        <begin position="14"/>
        <end position="36"/>
    </location>
</feature>
<keyword evidence="1" id="KW-1133">Transmembrane helix</keyword>
<reference evidence="2 3" key="1">
    <citation type="submission" date="2015-04" db="EMBL/GenBank/DDBJ databases">
        <authorList>
            <person name="Heijne W.H."/>
            <person name="Fedorova N.D."/>
            <person name="Nierman W.C."/>
            <person name="Vollebregt A.W."/>
            <person name="Zhao Z."/>
            <person name="Wu L."/>
            <person name="Kumar M."/>
            <person name="Stam H."/>
            <person name="van den Berg M.A."/>
            <person name="Pel H.J."/>
        </authorList>
    </citation>
    <scope>NUCLEOTIDE SEQUENCE [LARGE SCALE GENOMIC DNA]</scope>
    <source>
        <strain evidence="2 3">CBS 393.64</strain>
    </source>
</reference>
<evidence type="ECO:0000313" key="3">
    <source>
        <dbReference type="Proteomes" id="UP000053958"/>
    </source>
</evidence>
<keyword evidence="1" id="KW-0812">Transmembrane</keyword>
<comment type="caution">
    <text evidence="2">The sequence shown here is derived from an EMBL/GenBank/DDBJ whole genome shotgun (WGS) entry which is preliminary data.</text>
</comment>
<keyword evidence="3" id="KW-1185">Reference proteome</keyword>
<evidence type="ECO:0000313" key="2">
    <source>
        <dbReference type="EMBL" id="KKA18808.1"/>
    </source>
</evidence>
<keyword evidence="1" id="KW-0472">Membrane</keyword>
<dbReference type="Pfam" id="PF11915">
    <property type="entry name" value="DUF3433"/>
    <property type="match status" value="1"/>
</dbReference>
<dbReference type="OrthoDB" id="3248909at2759"/>
<sequence length="728" mass="80775">FEASVGAVVMVKTFTYLVIGFLGVVVLLTVYLLCAYRNRILHLPYSPNSIASILGLARHQMEPFSVFRSLGSADDVVFKRRLKDEHFMLQVHDHETCLTSSFRAEAQDRESVVEESGVADAKPWPWELRRVVGLIFIFMLTGIIAAVCALRGLIQRNNGLPLPSGSTFLQQILLNFIPTALGTLMEPFWTVLNRLLCIIQPFIELNTGATSASQSILLEYTSVPPQLVIWRALKAKHLLLAAVCAVAVAANVLTVGFSGLFEIRSTNLGNLISVEQTVLPQLAQPNDTGVSGNLGEPLQIMLANVSQNVALVPWVSPEYYFLPVSLPANTSVSTYELSTIGIGSQLDCQELKESNSDFLYRFILSHDAMEANFTVFQKLSDGSQIRCFYPVAFTGDNDPAPSEATQIYLRGNPEGRQGVEMFIQPIPVKSRRLHRKNMRAHECSLQVGSTLNSTFMMCKPRFQTANFSVVTDQSGHVLNYTQLGPLSEEVEEHLASAVWNATMFLVGQGSDTLRWHNDTIASDWFNVFLKKVSRSTSIIDPLTPPPDFATTADLVSQVYQQLFAIVLQDNQKYLMPAPPGSLIIANEIGTQQRVFVSDTMVYIVIVILALDTTVAIVLYSRLPKPFLHRMPTTIAGLLAYSTGSHLAQDLDIQMAATAGRSGMQEALKKRGSVYGFGRYIGTDGEIHFGIDRQPYLIPLRVQDLPKWWQLVTKTPLFFKKRSSQSDMI</sequence>
<dbReference type="InterPro" id="IPR021840">
    <property type="entry name" value="DUF3433"/>
</dbReference>
<dbReference type="AlphaFoldDB" id="A0A0F4YMG1"/>
<feature type="transmembrane region" description="Helical" evidence="1">
    <location>
        <begin position="172"/>
        <end position="192"/>
    </location>
</feature>
<dbReference type="RefSeq" id="XP_013325420.1">
    <property type="nucleotide sequence ID" value="XM_013469966.1"/>
</dbReference>
<feature type="non-terminal residue" evidence="2">
    <location>
        <position position="1"/>
    </location>
</feature>
<name>A0A0F4YMG1_RASE3</name>
<organism evidence="2 3">
    <name type="scientific">Rasamsonia emersonii (strain ATCC 16479 / CBS 393.64 / IMI 116815)</name>
    <dbReference type="NCBI Taxonomy" id="1408163"/>
    <lineage>
        <taxon>Eukaryota</taxon>
        <taxon>Fungi</taxon>
        <taxon>Dikarya</taxon>
        <taxon>Ascomycota</taxon>
        <taxon>Pezizomycotina</taxon>
        <taxon>Eurotiomycetes</taxon>
        <taxon>Eurotiomycetidae</taxon>
        <taxon>Eurotiales</taxon>
        <taxon>Trichocomaceae</taxon>
        <taxon>Rasamsonia</taxon>
    </lineage>
</organism>
<feature type="transmembrane region" description="Helical" evidence="1">
    <location>
        <begin position="600"/>
        <end position="620"/>
    </location>
</feature>
<gene>
    <name evidence="2" type="ORF">T310_7248</name>
</gene>
<dbReference type="STRING" id="1408163.A0A0F4YMG1"/>
<dbReference type="EMBL" id="LASV01000418">
    <property type="protein sequence ID" value="KKA18808.1"/>
    <property type="molecule type" value="Genomic_DNA"/>
</dbReference>
<feature type="transmembrane region" description="Helical" evidence="1">
    <location>
        <begin position="131"/>
        <end position="152"/>
    </location>
</feature>
<dbReference type="Proteomes" id="UP000053958">
    <property type="component" value="Unassembled WGS sequence"/>
</dbReference>